<dbReference type="RefSeq" id="WP_016872317.1">
    <property type="nucleotide sequence ID" value="NZ_AJLN01000143.1"/>
</dbReference>
<keyword evidence="2" id="KW-1185">Reference proteome</keyword>
<comment type="caution">
    <text evidence="1">The sequence shown here is derived from an EMBL/GenBank/DDBJ whole genome shotgun (WGS) entry which is preliminary data.</text>
</comment>
<sequence>MTRDRVMKRIAPVEAGAPKLWTFIQRLVEDCVAAGYLQDTPVANMNH</sequence>
<reference evidence="1 2" key="1">
    <citation type="journal article" date="2019" name="Genome Biol. Evol.">
        <title>Day and night: Metabolic profiles and evolutionary relationships of six axenic non-marine cyanobacteria.</title>
        <authorList>
            <person name="Will S.E."/>
            <person name="Henke P."/>
            <person name="Boedeker C."/>
            <person name="Huang S."/>
            <person name="Brinkmann H."/>
            <person name="Rohde M."/>
            <person name="Jarek M."/>
            <person name="Friedl T."/>
            <person name="Seufert S."/>
            <person name="Schumacher M."/>
            <person name="Overmann J."/>
            <person name="Neumann-Schaal M."/>
            <person name="Petersen J."/>
        </authorList>
    </citation>
    <scope>NUCLEOTIDE SEQUENCE [LARGE SCALE GENOMIC DNA]</scope>
    <source>
        <strain evidence="1 2">PCC 6912</strain>
    </source>
</reference>
<dbReference type="EMBL" id="RSCJ01000032">
    <property type="protein sequence ID" value="RUR73938.1"/>
    <property type="molecule type" value="Genomic_DNA"/>
</dbReference>
<accession>A0A433MZK0</accession>
<dbReference type="AlphaFoldDB" id="A0A433MZK0"/>
<evidence type="ECO:0000313" key="2">
    <source>
        <dbReference type="Proteomes" id="UP000268857"/>
    </source>
</evidence>
<dbReference type="OrthoDB" id="9796032at2"/>
<proteinExistence type="predicted"/>
<gene>
    <name evidence="1" type="ORF">PCC6912_54790</name>
</gene>
<dbReference type="STRING" id="211165.GCA_000317285_06207"/>
<protein>
    <submittedName>
        <fullName evidence="1">Uncharacterized protein</fullName>
    </submittedName>
</protein>
<dbReference type="Proteomes" id="UP000268857">
    <property type="component" value="Unassembled WGS sequence"/>
</dbReference>
<organism evidence="1 2">
    <name type="scientific">Chlorogloeopsis fritschii PCC 6912</name>
    <dbReference type="NCBI Taxonomy" id="211165"/>
    <lineage>
        <taxon>Bacteria</taxon>
        <taxon>Bacillati</taxon>
        <taxon>Cyanobacteriota</taxon>
        <taxon>Cyanophyceae</taxon>
        <taxon>Nostocales</taxon>
        <taxon>Chlorogloeopsidaceae</taxon>
        <taxon>Chlorogloeopsis</taxon>
    </lineage>
</organism>
<evidence type="ECO:0000313" key="1">
    <source>
        <dbReference type="EMBL" id="RUR73938.1"/>
    </source>
</evidence>
<name>A0A433MZK0_CHLFR</name>